<sequence length="184" mass="20871">MIKVKSNIDGQMYNVRDMADRQEAADLMAKTRLKMKRLKIYVENKFPDKPQVKQLAKNFDADAHRLGESTPDDEFTSFSVNKGESVQFCLRQRDGSDESLVNENIIMFVAIHEMGHIITPTVGHGPDFWNNFAWLLEQAETLGVYTPQNFSSHPVAYCGMKITDEPKYDASKDASDFSVGKITK</sequence>
<name>A0A6C0K9E5_9ZZZZ</name>
<dbReference type="EMBL" id="MN740809">
    <property type="protein sequence ID" value="QHU12764.1"/>
    <property type="molecule type" value="Genomic_DNA"/>
</dbReference>
<accession>A0A6C0K9E5</accession>
<protein>
    <submittedName>
        <fullName evidence="1">Uncharacterized protein</fullName>
    </submittedName>
</protein>
<dbReference type="AlphaFoldDB" id="A0A6C0K9E5"/>
<evidence type="ECO:0000313" key="1">
    <source>
        <dbReference type="EMBL" id="QHU12764.1"/>
    </source>
</evidence>
<reference evidence="1" key="1">
    <citation type="journal article" date="2020" name="Nature">
        <title>Giant virus diversity and host interactions through global metagenomics.</title>
        <authorList>
            <person name="Schulz F."/>
            <person name="Roux S."/>
            <person name="Paez-Espino D."/>
            <person name="Jungbluth S."/>
            <person name="Walsh D.A."/>
            <person name="Denef V.J."/>
            <person name="McMahon K.D."/>
            <person name="Konstantinidis K.T."/>
            <person name="Eloe-Fadrosh E.A."/>
            <person name="Kyrpides N.C."/>
            <person name="Woyke T."/>
        </authorList>
    </citation>
    <scope>NUCLEOTIDE SEQUENCE</scope>
    <source>
        <strain evidence="1">GVMAG-S-1101172-89</strain>
    </source>
</reference>
<proteinExistence type="predicted"/>
<organism evidence="1">
    <name type="scientific">viral metagenome</name>
    <dbReference type="NCBI Taxonomy" id="1070528"/>
    <lineage>
        <taxon>unclassified sequences</taxon>
        <taxon>metagenomes</taxon>
        <taxon>organismal metagenomes</taxon>
    </lineage>
</organism>